<reference evidence="23" key="1">
    <citation type="journal article" date="2019" name="Int. J. Syst. Evol. Microbiol.">
        <title>The Global Catalogue of Microorganisms (GCM) 10K type strain sequencing project: providing services to taxonomists for standard genome sequencing and annotation.</title>
        <authorList>
            <consortium name="The Broad Institute Genomics Platform"/>
            <consortium name="The Broad Institute Genome Sequencing Center for Infectious Disease"/>
            <person name="Wu L."/>
            <person name="Ma J."/>
        </authorList>
    </citation>
    <scope>NUCLEOTIDE SEQUENCE [LARGE SCALE GENOMIC DNA]</scope>
    <source>
        <strain evidence="23">KCTC 42662</strain>
    </source>
</reference>
<dbReference type="PIRSF" id="PIRSF017184">
    <property type="entry name" value="Nnr"/>
    <property type="match status" value="1"/>
</dbReference>
<feature type="binding site" evidence="17">
    <location>
        <position position="444"/>
    </location>
    <ligand>
        <name>AMP</name>
        <dbReference type="ChEBI" id="CHEBI:456215"/>
    </ligand>
</feature>
<organism evidence="22 23">
    <name type="scientific">Sphingobacterium suaedae</name>
    <dbReference type="NCBI Taxonomy" id="1686402"/>
    <lineage>
        <taxon>Bacteria</taxon>
        <taxon>Pseudomonadati</taxon>
        <taxon>Bacteroidota</taxon>
        <taxon>Sphingobacteriia</taxon>
        <taxon>Sphingobacteriales</taxon>
        <taxon>Sphingobacteriaceae</taxon>
        <taxon>Sphingobacterium</taxon>
    </lineage>
</organism>
<comment type="similarity">
    <text evidence="4 19">In the C-terminal section; belongs to the NnrD/CARKD family.</text>
</comment>
<feature type="binding site" evidence="17">
    <location>
        <position position="445"/>
    </location>
    <ligand>
        <name>(6S)-NADPHX</name>
        <dbReference type="ChEBI" id="CHEBI:64076"/>
    </ligand>
</feature>
<comment type="caution">
    <text evidence="18">Lacks conserved residue(s) required for the propagation of feature annotation.</text>
</comment>
<keyword evidence="8 17" id="KW-0521">NADP</keyword>
<comment type="cofactor">
    <cofactor evidence="18 19">
        <name>K(+)</name>
        <dbReference type="ChEBI" id="CHEBI:29103"/>
    </cofactor>
    <text evidence="18 19">Binds 1 potassium ion per subunit.</text>
</comment>
<gene>
    <name evidence="17" type="primary">nnrD</name>
    <name evidence="18" type="synonym">nnrE</name>
    <name evidence="22" type="ORF">ACFSR5_08955</name>
</gene>
<evidence type="ECO:0000256" key="15">
    <source>
        <dbReference type="ARBA" id="ARBA00048238"/>
    </source>
</evidence>
<dbReference type="PROSITE" id="PS51383">
    <property type="entry name" value="YJEF_C_3"/>
    <property type="match status" value="1"/>
</dbReference>
<evidence type="ECO:0000259" key="21">
    <source>
        <dbReference type="PROSITE" id="PS51385"/>
    </source>
</evidence>
<feature type="binding site" evidence="18">
    <location>
        <position position="157"/>
    </location>
    <ligand>
        <name>(6S)-NADPHX</name>
        <dbReference type="ChEBI" id="CHEBI:64076"/>
    </ligand>
</feature>
<dbReference type="EC" id="5.1.99.6" evidence="19"/>
<comment type="similarity">
    <text evidence="3 19">In the N-terminal section; belongs to the NnrE/AIBP family.</text>
</comment>
<evidence type="ECO:0000313" key="22">
    <source>
        <dbReference type="EMBL" id="MFD2547771.1"/>
    </source>
</evidence>
<comment type="cofactor">
    <cofactor evidence="17">
        <name>Mg(2+)</name>
        <dbReference type="ChEBI" id="CHEBI:18420"/>
    </cofactor>
</comment>
<dbReference type="InterPro" id="IPR000631">
    <property type="entry name" value="CARKD"/>
</dbReference>
<dbReference type="Pfam" id="PF01256">
    <property type="entry name" value="Carb_kinase"/>
    <property type="match status" value="1"/>
</dbReference>
<dbReference type="Gene3D" id="3.40.1190.20">
    <property type="match status" value="1"/>
</dbReference>
<dbReference type="NCBIfam" id="TIGR00197">
    <property type="entry name" value="yjeF_nterm"/>
    <property type="match status" value="1"/>
</dbReference>
<feature type="binding site" evidence="18">
    <location>
        <begin position="58"/>
        <end position="62"/>
    </location>
    <ligand>
        <name>(6S)-NADPHX</name>
        <dbReference type="ChEBI" id="CHEBI:64076"/>
    </ligand>
</feature>
<evidence type="ECO:0000256" key="4">
    <source>
        <dbReference type="ARBA" id="ARBA00009524"/>
    </source>
</evidence>
<comment type="function">
    <text evidence="14 19">Bifunctional enzyme that catalyzes the epimerization of the S- and R-forms of NAD(P)HX and the dehydration of the S-form of NAD(P)HX at the expense of ADP, which is converted to AMP. This allows the repair of both epimers of NAD(P)HX, a damaged form of NAD(P)H that is a result of enzymatic or heat-dependent hydration.</text>
</comment>
<dbReference type="InterPro" id="IPR029056">
    <property type="entry name" value="Ribokinase-like"/>
</dbReference>
<evidence type="ECO:0000256" key="11">
    <source>
        <dbReference type="ARBA" id="ARBA00023235"/>
    </source>
</evidence>
<name>A0ABW5KG16_9SPHI</name>
<evidence type="ECO:0000256" key="12">
    <source>
        <dbReference type="ARBA" id="ARBA00023239"/>
    </source>
</evidence>
<feature type="binding site" evidence="17">
    <location>
        <position position="260"/>
    </location>
    <ligand>
        <name>(6S)-NADPHX</name>
        <dbReference type="ChEBI" id="CHEBI:64076"/>
    </ligand>
</feature>
<feature type="domain" description="YjeF C-terminal" evidence="20">
    <location>
        <begin position="225"/>
        <end position="504"/>
    </location>
</feature>
<keyword evidence="5 18" id="KW-0479">Metal-binding</keyword>
<dbReference type="EMBL" id="JBHULR010000003">
    <property type="protein sequence ID" value="MFD2547771.1"/>
    <property type="molecule type" value="Genomic_DNA"/>
</dbReference>
<dbReference type="InterPro" id="IPR017953">
    <property type="entry name" value="Carbohydrate_kinase_pred_CS"/>
</dbReference>
<dbReference type="PANTHER" id="PTHR12592:SF0">
    <property type="entry name" value="ATP-DEPENDENT (S)-NAD(P)H-HYDRATE DEHYDRATASE"/>
    <property type="match status" value="1"/>
</dbReference>
<feature type="binding site" evidence="17">
    <location>
        <position position="380"/>
    </location>
    <ligand>
        <name>(6S)-NADPHX</name>
        <dbReference type="ChEBI" id="CHEBI:64076"/>
    </ligand>
</feature>
<keyword evidence="11 18" id="KW-0413">Isomerase</keyword>
<comment type="caution">
    <text evidence="22">The sequence shown here is derived from an EMBL/GenBank/DDBJ whole genome shotgun (WGS) entry which is preliminary data.</text>
</comment>
<comment type="function">
    <text evidence="18">Catalyzes the epimerization of the S- and R-forms of NAD(P)HX, a damaged form of NAD(P)H that is a result of enzymatic or heat-dependent hydration. This is a prerequisite for the S-specific NAD(P)H-hydrate dehydratase to allow the repair of both epimers of NAD(P)HX.</text>
</comment>
<dbReference type="Gene3D" id="3.40.50.10260">
    <property type="entry name" value="YjeF N-terminal domain"/>
    <property type="match status" value="1"/>
</dbReference>
<dbReference type="SUPFAM" id="SSF64153">
    <property type="entry name" value="YjeF N-terminal domain-like"/>
    <property type="match status" value="1"/>
</dbReference>
<dbReference type="CDD" id="cd01171">
    <property type="entry name" value="YXKO-related"/>
    <property type="match status" value="1"/>
</dbReference>
<evidence type="ECO:0000256" key="6">
    <source>
        <dbReference type="ARBA" id="ARBA00022741"/>
    </source>
</evidence>
<protein>
    <recommendedName>
        <fullName evidence="19">Bifunctional NAD(P)H-hydrate repair enzyme</fullName>
    </recommendedName>
    <alternativeName>
        <fullName evidence="19">Nicotinamide nucleotide repair protein</fullName>
    </alternativeName>
    <domain>
        <recommendedName>
            <fullName evidence="19">ADP-dependent (S)-NAD(P)H-hydrate dehydratase</fullName>
            <ecNumber evidence="19">4.2.1.136</ecNumber>
        </recommendedName>
        <alternativeName>
            <fullName evidence="19">ADP-dependent NAD(P)HX dehydratase</fullName>
        </alternativeName>
    </domain>
    <domain>
        <recommendedName>
            <fullName evidence="19">NAD(P)H-hydrate epimerase</fullName>
            <ecNumber evidence="19">5.1.99.6</ecNumber>
        </recommendedName>
    </domain>
</protein>
<evidence type="ECO:0000256" key="7">
    <source>
        <dbReference type="ARBA" id="ARBA00022840"/>
    </source>
</evidence>
<keyword evidence="6 17" id="KW-0547">Nucleotide-binding</keyword>
<evidence type="ECO:0000256" key="16">
    <source>
        <dbReference type="ARBA" id="ARBA00049209"/>
    </source>
</evidence>
<evidence type="ECO:0000256" key="5">
    <source>
        <dbReference type="ARBA" id="ARBA00022723"/>
    </source>
</evidence>
<feature type="domain" description="YjeF N-terminal" evidence="21">
    <location>
        <begin position="9"/>
        <end position="215"/>
    </location>
</feature>
<feature type="binding site" evidence="18">
    <location>
        <position position="160"/>
    </location>
    <ligand>
        <name>K(+)</name>
        <dbReference type="ChEBI" id="CHEBI:29103"/>
    </ligand>
</feature>
<comment type="subunit">
    <text evidence="17">Homotetramer.</text>
</comment>
<dbReference type="Pfam" id="PF03853">
    <property type="entry name" value="YjeF_N"/>
    <property type="match status" value="1"/>
</dbReference>
<evidence type="ECO:0000256" key="10">
    <source>
        <dbReference type="ARBA" id="ARBA00023027"/>
    </source>
</evidence>
<comment type="catalytic activity">
    <reaction evidence="1 18 19">
        <text>(6R)-NADHX = (6S)-NADHX</text>
        <dbReference type="Rhea" id="RHEA:32215"/>
        <dbReference type="ChEBI" id="CHEBI:64074"/>
        <dbReference type="ChEBI" id="CHEBI:64075"/>
        <dbReference type="EC" id="5.1.99.6"/>
    </reaction>
</comment>
<keyword evidence="12 17" id="KW-0456">Lyase</keyword>
<dbReference type="InterPro" id="IPR030677">
    <property type="entry name" value="Nnr"/>
</dbReference>
<dbReference type="EC" id="4.2.1.136" evidence="19"/>
<dbReference type="PANTHER" id="PTHR12592">
    <property type="entry name" value="ATP-DEPENDENT (S)-NAD(P)H-HYDRATE DEHYDRATASE FAMILY MEMBER"/>
    <property type="match status" value="1"/>
</dbReference>
<feature type="binding site" evidence="17">
    <location>
        <position position="324"/>
    </location>
    <ligand>
        <name>(6S)-NADPHX</name>
        <dbReference type="ChEBI" id="CHEBI:64076"/>
    </ligand>
</feature>
<evidence type="ECO:0000256" key="19">
    <source>
        <dbReference type="PIRNR" id="PIRNR017184"/>
    </source>
</evidence>
<comment type="similarity">
    <text evidence="18">Belongs to the NnrE/AIBP family.</text>
</comment>
<evidence type="ECO:0000256" key="2">
    <source>
        <dbReference type="ARBA" id="ARBA00000909"/>
    </source>
</evidence>
<evidence type="ECO:0000256" key="13">
    <source>
        <dbReference type="ARBA" id="ARBA00023268"/>
    </source>
</evidence>
<evidence type="ECO:0000256" key="1">
    <source>
        <dbReference type="ARBA" id="ARBA00000013"/>
    </source>
</evidence>
<dbReference type="InterPro" id="IPR004443">
    <property type="entry name" value="YjeF_N_dom"/>
</dbReference>
<keyword evidence="10 17" id="KW-0520">NAD</keyword>
<keyword evidence="9 18" id="KW-0630">Potassium</keyword>
<feature type="binding site" evidence="18">
    <location>
        <position position="59"/>
    </location>
    <ligand>
        <name>K(+)</name>
        <dbReference type="ChEBI" id="CHEBI:29103"/>
    </ligand>
</feature>
<feature type="binding site" evidence="18">
    <location>
        <position position="124"/>
    </location>
    <ligand>
        <name>K(+)</name>
        <dbReference type="ChEBI" id="CHEBI:29103"/>
    </ligand>
</feature>
<evidence type="ECO:0000256" key="17">
    <source>
        <dbReference type="HAMAP-Rule" id="MF_01965"/>
    </source>
</evidence>
<dbReference type="HAMAP" id="MF_01965">
    <property type="entry name" value="NADHX_dehydratase"/>
    <property type="match status" value="1"/>
</dbReference>
<keyword evidence="13" id="KW-0511">Multifunctional enzyme</keyword>
<evidence type="ECO:0000256" key="18">
    <source>
        <dbReference type="HAMAP-Rule" id="MF_01966"/>
    </source>
</evidence>
<keyword evidence="7 17" id="KW-0067">ATP-binding</keyword>
<comment type="catalytic activity">
    <reaction evidence="16 17 19">
        <text>(6S)-NADPHX + ADP = AMP + phosphate + NADPH + H(+)</text>
        <dbReference type="Rhea" id="RHEA:32235"/>
        <dbReference type="ChEBI" id="CHEBI:15378"/>
        <dbReference type="ChEBI" id="CHEBI:43474"/>
        <dbReference type="ChEBI" id="CHEBI:57783"/>
        <dbReference type="ChEBI" id="CHEBI:64076"/>
        <dbReference type="ChEBI" id="CHEBI:456215"/>
        <dbReference type="ChEBI" id="CHEBI:456216"/>
        <dbReference type="EC" id="4.2.1.136"/>
    </reaction>
</comment>
<evidence type="ECO:0000256" key="3">
    <source>
        <dbReference type="ARBA" id="ARBA00006001"/>
    </source>
</evidence>
<dbReference type="HAMAP" id="MF_01966">
    <property type="entry name" value="NADHX_epimerase"/>
    <property type="match status" value="1"/>
</dbReference>
<sequence length="513" mass="56082">MKILSTTSIRLLEKETINQQAISSHILMERAARMVFHALQKSAGECCQSYIVLCGFGNNGGDGLALARMLHEAGHRVSTYLLEHERYSDENICQQKKLKQVQVEVMTLQPDMHIPFPAHSVLIDALFGHGLSRPLDNVWHILFEQISRACLPVVSIDIPSGLPADLPLPIGAPVIHANHTYTFAYPKLNLLLPEYATLSGSFSILDIGLDKKIAAAIPTNYFFTCKEDLTPILKPLEKFSHKGTFGHALIAGGKRGSIGAVILASKAALRTGCGLVTAYVPACGYEIIQNSFPEALVETDSTMDIIHAFPEDLSRYSASALGMGMGTAPETQQALFRFFQRIKDMSHKPRLLFDADALNILSIRPEWHDLIPANSILTPHPKELSRLLGQWDIDAIKFRKAQTWCRRFHQILVIKGAHSAVVLPDGPIYFNSTGNPGMATAGSGDVLSGMITALLAQGYEPKEAAIIGVYLHGLAGDQATLSIHPKSLLASDIIHNISNAWKAVQPQQTKHTA</sequence>
<comment type="similarity">
    <text evidence="17">Belongs to the NnrD/CARKD family.</text>
</comment>
<dbReference type="RefSeq" id="WP_380902845.1">
    <property type="nucleotide sequence ID" value="NZ_JBHUEG010000007.1"/>
</dbReference>
<dbReference type="InterPro" id="IPR036652">
    <property type="entry name" value="YjeF_N_dom_sf"/>
</dbReference>
<dbReference type="Proteomes" id="UP001597545">
    <property type="component" value="Unassembled WGS sequence"/>
</dbReference>
<comment type="catalytic activity">
    <reaction evidence="15 17 19">
        <text>(6S)-NADHX + ADP = AMP + phosphate + NADH + H(+)</text>
        <dbReference type="Rhea" id="RHEA:32223"/>
        <dbReference type="ChEBI" id="CHEBI:15378"/>
        <dbReference type="ChEBI" id="CHEBI:43474"/>
        <dbReference type="ChEBI" id="CHEBI:57945"/>
        <dbReference type="ChEBI" id="CHEBI:64074"/>
        <dbReference type="ChEBI" id="CHEBI:456215"/>
        <dbReference type="ChEBI" id="CHEBI:456216"/>
        <dbReference type="EC" id="4.2.1.136"/>
    </reaction>
</comment>
<keyword evidence="23" id="KW-1185">Reference proteome</keyword>
<proteinExistence type="inferred from homology"/>
<dbReference type="SUPFAM" id="SSF53613">
    <property type="entry name" value="Ribokinase-like"/>
    <property type="match status" value="1"/>
</dbReference>
<evidence type="ECO:0000256" key="9">
    <source>
        <dbReference type="ARBA" id="ARBA00022958"/>
    </source>
</evidence>
<dbReference type="PROSITE" id="PS01050">
    <property type="entry name" value="YJEF_C_2"/>
    <property type="match status" value="1"/>
</dbReference>
<accession>A0ABW5KG16</accession>
<evidence type="ECO:0000259" key="20">
    <source>
        <dbReference type="PROSITE" id="PS51383"/>
    </source>
</evidence>
<feature type="binding site" evidence="18">
    <location>
        <begin position="128"/>
        <end position="134"/>
    </location>
    <ligand>
        <name>(6S)-NADPHX</name>
        <dbReference type="ChEBI" id="CHEBI:64076"/>
    </ligand>
</feature>
<feature type="binding site" evidence="17">
    <location>
        <begin position="415"/>
        <end position="419"/>
    </location>
    <ligand>
        <name>AMP</name>
        <dbReference type="ChEBI" id="CHEBI:456215"/>
    </ligand>
</feature>
<evidence type="ECO:0000256" key="8">
    <source>
        <dbReference type="ARBA" id="ARBA00022857"/>
    </source>
</evidence>
<dbReference type="NCBIfam" id="TIGR00196">
    <property type="entry name" value="yjeF_cterm"/>
    <property type="match status" value="1"/>
</dbReference>
<comment type="catalytic activity">
    <reaction evidence="2 18 19">
        <text>(6R)-NADPHX = (6S)-NADPHX</text>
        <dbReference type="Rhea" id="RHEA:32227"/>
        <dbReference type="ChEBI" id="CHEBI:64076"/>
        <dbReference type="ChEBI" id="CHEBI:64077"/>
        <dbReference type="EC" id="5.1.99.6"/>
    </reaction>
</comment>
<evidence type="ECO:0000256" key="14">
    <source>
        <dbReference type="ARBA" id="ARBA00025153"/>
    </source>
</evidence>
<comment type="function">
    <text evidence="17">Catalyzes the dehydration of the S-form of NAD(P)HX at the expense of ADP, which is converted to AMP. Together with NAD(P)HX epimerase, which catalyzes the epimerization of the S- and R-forms, the enzyme allows the repair of both epimers of NAD(P)HX, a damaged form of NAD(P)H that is a result of enzymatic or heat-dependent hydration.</text>
</comment>
<evidence type="ECO:0000313" key="23">
    <source>
        <dbReference type="Proteomes" id="UP001597545"/>
    </source>
</evidence>
<dbReference type="PROSITE" id="PS51385">
    <property type="entry name" value="YJEF_N"/>
    <property type="match status" value="1"/>
</dbReference>